<comment type="caution">
    <text evidence="1">The sequence shown here is derived from an EMBL/GenBank/DDBJ whole genome shotgun (WGS) entry which is preliminary data.</text>
</comment>
<reference evidence="1 2" key="1">
    <citation type="journal article" date="2022" name="bioRxiv">
        <title>Genomics of Preaxostyla Flagellates Illuminates Evolutionary Transitions and the Path Towards Mitochondrial Loss.</title>
        <authorList>
            <person name="Novak L.V.F."/>
            <person name="Treitli S.C."/>
            <person name="Pyrih J."/>
            <person name="Halakuc P."/>
            <person name="Pipaliya S.V."/>
            <person name="Vacek V."/>
            <person name="Brzon O."/>
            <person name="Soukal P."/>
            <person name="Eme L."/>
            <person name="Dacks J.B."/>
            <person name="Karnkowska A."/>
            <person name="Elias M."/>
            <person name="Hampl V."/>
        </authorList>
    </citation>
    <scope>NUCLEOTIDE SEQUENCE [LARGE SCALE GENOMIC DNA]</scope>
    <source>
        <strain evidence="1">NAU3</strain>
        <tissue evidence="1">Gut</tissue>
    </source>
</reference>
<sequence>MIDFEPIPLNPKLYYQGINSREQCLHWILVKFHKATTTLLKQDIAHKLLAHLDQTKSDSFLFSDLKILFVCLRMRRVRVLHFHHPLLEEGLEDATEMV</sequence>
<accession>A0ABQ9XUE7</accession>
<keyword evidence="2" id="KW-1185">Reference proteome</keyword>
<organism evidence="1 2">
    <name type="scientific">Blattamonas nauphoetae</name>
    <dbReference type="NCBI Taxonomy" id="2049346"/>
    <lineage>
        <taxon>Eukaryota</taxon>
        <taxon>Metamonada</taxon>
        <taxon>Preaxostyla</taxon>
        <taxon>Oxymonadida</taxon>
        <taxon>Blattamonas</taxon>
    </lineage>
</organism>
<gene>
    <name evidence="1" type="ORF">BLNAU_10036</name>
</gene>
<dbReference type="Proteomes" id="UP001281761">
    <property type="component" value="Unassembled WGS sequence"/>
</dbReference>
<proteinExistence type="predicted"/>
<dbReference type="EMBL" id="JARBJD010000071">
    <property type="protein sequence ID" value="KAK2955105.1"/>
    <property type="molecule type" value="Genomic_DNA"/>
</dbReference>
<protein>
    <submittedName>
        <fullName evidence="1">Uncharacterized protein</fullName>
    </submittedName>
</protein>
<evidence type="ECO:0000313" key="1">
    <source>
        <dbReference type="EMBL" id="KAK2955105.1"/>
    </source>
</evidence>
<evidence type="ECO:0000313" key="2">
    <source>
        <dbReference type="Proteomes" id="UP001281761"/>
    </source>
</evidence>
<name>A0ABQ9XUE7_9EUKA</name>